<dbReference type="CDD" id="cd20406">
    <property type="entry name" value="Tudor_Agenet_AtDUF_rpt2_4"/>
    <property type="match status" value="1"/>
</dbReference>
<keyword evidence="2" id="KW-0341">Growth regulation</keyword>
<dbReference type="Pfam" id="PF05641">
    <property type="entry name" value="Agenet"/>
    <property type="match status" value="1"/>
</dbReference>
<accession>A0A835I3K3</accession>
<name>A0A835I3K3_9MAGN</name>
<evidence type="ECO:0000313" key="6">
    <source>
        <dbReference type="Proteomes" id="UP000631114"/>
    </source>
</evidence>
<dbReference type="AlphaFoldDB" id="A0A835I3K3"/>
<dbReference type="PANTHER" id="PTHR31917">
    <property type="entry name" value="AGENET DOMAIN-CONTAINING PROTEIN-RELATED"/>
    <property type="match status" value="1"/>
</dbReference>
<evidence type="ECO:0000256" key="3">
    <source>
        <dbReference type="SAM" id="MobiDB-lite"/>
    </source>
</evidence>
<comment type="caution">
    <text evidence="5">The sequence shown here is derived from an EMBL/GenBank/DDBJ whole genome shotgun (WGS) entry which is preliminary data.</text>
</comment>
<dbReference type="InterPro" id="IPR008395">
    <property type="entry name" value="Agenet-like_dom"/>
</dbReference>
<reference evidence="5 6" key="1">
    <citation type="submission" date="2020-10" db="EMBL/GenBank/DDBJ databases">
        <title>The Coptis chinensis genome and diversification of protoberbering-type alkaloids.</title>
        <authorList>
            <person name="Wang B."/>
            <person name="Shu S."/>
            <person name="Song C."/>
            <person name="Liu Y."/>
        </authorList>
    </citation>
    <scope>NUCLEOTIDE SEQUENCE [LARGE SCALE GENOMIC DNA]</scope>
    <source>
        <strain evidence="5">HL-2020</strain>
        <tissue evidence="5">Leaf</tissue>
    </source>
</reference>
<dbReference type="EMBL" id="JADFTS010000004">
    <property type="protein sequence ID" value="KAF9609936.1"/>
    <property type="molecule type" value="Genomic_DNA"/>
</dbReference>
<organism evidence="5 6">
    <name type="scientific">Coptis chinensis</name>
    <dbReference type="NCBI Taxonomy" id="261450"/>
    <lineage>
        <taxon>Eukaryota</taxon>
        <taxon>Viridiplantae</taxon>
        <taxon>Streptophyta</taxon>
        <taxon>Embryophyta</taxon>
        <taxon>Tracheophyta</taxon>
        <taxon>Spermatophyta</taxon>
        <taxon>Magnoliopsida</taxon>
        <taxon>Ranunculales</taxon>
        <taxon>Ranunculaceae</taxon>
        <taxon>Coptidoideae</taxon>
        <taxon>Coptis</taxon>
    </lineage>
</organism>
<dbReference type="CDD" id="cd20405">
    <property type="entry name" value="Tudor_Agenet_AtDUF_rpt1_3"/>
    <property type="match status" value="1"/>
</dbReference>
<dbReference type="SMART" id="SM00743">
    <property type="entry name" value="Agenet"/>
    <property type="match status" value="2"/>
</dbReference>
<protein>
    <recommendedName>
        <fullName evidence="4">Agenet domain-containing protein</fullName>
    </recommendedName>
</protein>
<keyword evidence="1" id="KW-0813">Transport</keyword>
<dbReference type="OrthoDB" id="687110at2759"/>
<feature type="compositionally biased region" description="Basic and acidic residues" evidence="3">
    <location>
        <begin position="501"/>
        <end position="531"/>
    </location>
</feature>
<gene>
    <name evidence="5" type="ORF">IFM89_019339</name>
</gene>
<feature type="domain" description="Agenet" evidence="4">
    <location>
        <begin position="78"/>
        <end position="135"/>
    </location>
</feature>
<dbReference type="Pfam" id="PF05266">
    <property type="entry name" value="DUF724"/>
    <property type="match status" value="1"/>
</dbReference>
<keyword evidence="6" id="KW-1185">Reference proteome</keyword>
<evidence type="ECO:0000313" key="5">
    <source>
        <dbReference type="EMBL" id="KAF9609936.1"/>
    </source>
</evidence>
<evidence type="ECO:0000256" key="2">
    <source>
        <dbReference type="ARBA" id="ARBA00022604"/>
    </source>
</evidence>
<dbReference type="Proteomes" id="UP000631114">
    <property type="component" value="Unassembled WGS sequence"/>
</dbReference>
<dbReference type="InterPro" id="IPR014002">
    <property type="entry name" value="Agenet_dom_plant"/>
</dbReference>
<dbReference type="PANTHER" id="PTHR31917:SF147">
    <property type="entry name" value="AGENET DOMAIN-CONTAINING PROTEIN"/>
    <property type="match status" value="1"/>
</dbReference>
<evidence type="ECO:0000259" key="4">
    <source>
        <dbReference type="SMART" id="SM00743"/>
    </source>
</evidence>
<feature type="region of interest" description="Disordered" evidence="3">
    <location>
        <begin position="501"/>
        <end position="545"/>
    </location>
</feature>
<proteinExistence type="predicted"/>
<feature type="domain" description="Agenet" evidence="4">
    <location>
        <begin position="5"/>
        <end position="77"/>
    </location>
</feature>
<evidence type="ECO:0000256" key="1">
    <source>
        <dbReference type="ARBA" id="ARBA00022448"/>
    </source>
</evidence>
<sequence>MHNLKEFVNGEEIEVSSNEIGFEESWFSATLIRPSNKKNSTKFLIEYKTLLKSEESGQPLTEYVDFDQLRPVPPVGTQTFNLNDDVDAYHNDGWWRGSIIKVFDEGLKFLVFFRPTKEKLKFGVSDLRKHLEWVDGKWETAVLAQNEGSAQSPNTPTPVFSAFCSNESIFQTPNGVLDIAREMSMDNHSTPKGTGSPSPAALLSQENMNLSIPKSYSAVSRPFKRVRKGKATKVPTCIKTCHARESSTRSSTDAQYVLPFPTTKGKRSERHKRVRSKVLDVDMTFQSKGLENKPASKEKVLKRKIGRPVVLGHRHEKEMPKALDLGMAYTSKGLENKSACKEKVLTKNRGQPIGERHERGRPKALDLGMTCEVKVLENNFAIKEKVLKRKRERLIDSGDMREKGMRKALDLAMTCLSNGLSEESARKEKVLKKKRGHPRHSGLENDFSSKGIIDTLIECTPILSTNSAEENLPLSMFLQKSHSHVMKDNGGVMVDKQIVAVRERRNGRPKDSCKKPSVEGPEKESSSKEMTNKYQPRSTFLGKSGPHLLIENGGPKHEAANQEMTVVQIESTQLLNHTAEKDQPLPLCLEMPNSSIVIGHRGVGLDNQPISDKAIIMRDASMEVESLCLDGLTVSDDQYQYDIRRGHEISSNPVITENRLSSPIEQDEVPLPLQVENLPFVKNSFLWGILESYEVFKLMPQQPHFRPLKKYNYELREGYAIAHMSNFANVVERIYKASLDEPRSMFENMLKLLADLEEFGFIVQPIRARVEDLLKIKESFSQLDDRAKVAETEVMMKSLNFRR</sequence>
<dbReference type="InterPro" id="IPR007930">
    <property type="entry name" value="DUF724"/>
</dbReference>